<name>A0A4Y2GR45_ARAVE</name>
<feature type="domain" description="DDE-1" evidence="1">
    <location>
        <begin position="1"/>
        <end position="63"/>
    </location>
</feature>
<dbReference type="Proteomes" id="UP000499080">
    <property type="component" value="Unassembled WGS sequence"/>
</dbReference>
<proteinExistence type="predicted"/>
<gene>
    <name evidence="2" type="ORF">AVEN_120180_1</name>
</gene>
<accession>A0A4Y2GR45</accession>
<keyword evidence="3" id="KW-1185">Reference proteome</keyword>
<evidence type="ECO:0000313" key="3">
    <source>
        <dbReference type="Proteomes" id="UP000499080"/>
    </source>
</evidence>
<evidence type="ECO:0000313" key="2">
    <source>
        <dbReference type="EMBL" id="GBM55381.1"/>
    </source>
</evidence>
<organism evidence="2 3">
    <name type="scientific">Araneus ventricosus</name>
    <name type="common">Orbweaver spider</name>
    <name type="synonym">Epeira ventricosa</name>
    <dbReference type="NCBI Taxonomy" id="182803"/>
    <lineage>
        <taxon>Eukaryota</taxon>
        <taxon>Metazoa</taxon>
        <taxon>Ecdysozoa</taxon>
        <taxon>Arthropoda</taxon>
        <taxon>Chelicerata</taxon>
        <taxon>Arachnida</taxon>
        <taxon>Araneae</taxon>
        <taxon>Araneomorphae</taxon>
        <taxon>Entelegynae</taxon>
        <taxon>Araneoidea</taxon>
        <taxon>Araneidae</taxon>
        <taxon>Araneus</taxon>
    </lineage>
</organism>
<dbReference type="EMBL" id="BGPR01001498">
    <property type="protein sequence ID" value="GBM55381.1"/>
    <property type="molecule type" value="Genomic_DNA"/>
</dbReference>
<sequence>MDQGVLQNVKCSYRKMLLRKLIESDGSSDFLLQLLKNVTMKDVIYWVSESWDNVTQNCLAKSWKKLRSSIADSSKVEQNEQKRNSSAY</sequence>
<dbReference type="AlphaFoldDB" id="A0A4Y2GR45"/>
<dbReference type="OrthoDB" id="6428588at2759"/>
<evidence type="ECO:0000259" key="1">
    <source>
        <dbReference type="Pfam" id="PF03184"/>
    </source>
</evidence>
<dbReference type="InterPro" id="IPR004875">
    <property type="entry name" value="DDE_SF_endonuclease_dom"/>
</dbReference>
<dbReference type="Pfam" id="PF03184">
    <property type="entry name" value="DDE_1"/>
    <property type="match status" value="1"/>
</dbReference>
<protein>
    <recommendedName>
        <fullName evidence="1">DDE-1 domain-containing protein</fullName>
    </recommendedName>
</protein>
<reference evidence="2 3" key="1">
    <citation type="journal article" date="2019" name="Sci. Rep.">
        <title>Orb-weaving spider Araneus ventricosus genome elucidates the spidroin gene catalogue.</title>
        <authorList>
            <person name="Kono N."/>
            <person name="Nakamura H."/>
            <person name="Ohtoshi R."/>
            <person name="Moran D.A.P."/>
            <person name="Shinohara A."/>
            <person name="Yoshida Y."/>
            <person name="Fujiwara M."/>
            <person name="Mori M."/>
            <person name="Tomita M."/>
            <person name="Arakawa K."/>
        </authorList>
    </citation>
    <scope>NUCLEOTIDE SEQUENCE [LARGE SCALE GENOMIC DNA]</scope>
</reference>
<comment type="caution">
    <text evidence="2">The sequence shown here is derived from an EMBL/GenBank/DDBJ whole genome shotgun (WGS) entry which is preliminary data.</text>
</comment>
<dbReference type="GO" id="GO:0003676">
    <property type="term" value="F:nucleic acid binding"/>
    <property type="evidence" value="ECO:0007669"/>
    <property type="project" value="InterPro"/>
</dbReference>